<sequence length="265" mass="27735">MKYLFFLVSLLACTLTAQGITLLNENFNSLSIGDLNGQDGWSAVTEMDVAAGGLDYSNGDISIDGGTNHAVWTNASAQGAASKAFTGQTGDVWFSFTYNTVSAGGNSRYWFQVGESSGLANSGVMGRIQSNSGLIYSGYRVNTSQFISGGSALPAGNVFLVGRLSKDGTAGAGTGYDLMEMWINPSSTTLGVANIAENAANFDVTIDTFGISVLNDSSTVQWDNLLVGTTQADVLDIYAIPEPSTYAMAAGLLGMAVVCLRQRRS</sequence>
<dbReference type="Proteomes" id="UP001304300">
    <property type="component" value="Chromosome"/>
</dbReference>
<evidence type="ECO:0000313" key="4">
    <source>
        <dbReference type="Proteomes" id="UP001304300"/>
    </source>
</evidence>
<dbReference type="RefSeq" id="WP_317832197.1">
    <property type="nucleotide sequence ID" value="NZ_CP136920.1"/>
</dbReference>
<dbReference type="KEGG" id="puo:RZN69_15835"/>
<gene>
    <name evidence="3" type="ORF">RZN69_15835</name>
</gene>
<protein>
    <recommendedName>
        <fullName evidence="2">Ice-binding protein C-terminal domain-containing protein</fullName>
    </recommendedName>
</protein>
<evidence type="ECO:0000313" key="3">
    <source>
        <dbReference type="EMBL" id="WOO40092.1"/>
    </source>
</evidence>
<proteinExistence type="predicted"/>
<evidence type="ECO:0000256" key="1">
    <source>
        <dbReference type="SAM" id="SignalP"/>
    </source>
</evidence>
<dbReference type="InterPro" id="IPR013424">
    <property type="entry name" value="Ice-binding_C"/>
</dbReference>
<keyword evidence="4" id="KW-1185">Reference proteome</keyword>
<reference evidence="3 4" key="1">
    <citation type="submission" date="2023-10" db="EMBL/GenBank/DDBJ databases">
        <title>Rubellicoccus peritrichatus gen. nov., sp. nov., isolated from an algae of coral reef tank.</title>
        <authorList>
            <person name="Luo J."/>
        </authorList>
    </citation>
    <scope>NUCLEOTIDE SEQUENCE [LARGE SCALE GENOMIC DNA]</scope>
    <source>
        <strain evidence="3 4">CR14</strain>
    </source>
</reference>
<feature type="domain" description="Ice-binding protein C-terminal" evidence="2">
    <location>
        <begin position="239"/>
        <end position="264"/>
    </location>
</feature>
<organism evidence="3 4">
    <name type="scientific">Rubellicoccus peritrichatus</name>
    <dbReference type="NCBI Taxonomy" id="3080537"/>
    <lineage>
        <taxon>Bacteria</taxon>
        <taxon>Pseudomonadati</taxon>
        <taxon>Verrucomicrobiota</taxon>
        <taxon>Opitutia</taxon>
        <taxon>Puniceicoccales</taxon>
        <taxon>Cerasicoccaceae</taxon>
        <taxon>Rubellicoccus</taxon>
    </lineage>
</organism>
<accession>A0AAQ3L7I9</accession>
<feature type="chain" id="PRO_5043036910" description="Ice-binding protein C-terminal domain-containing protein" evidence="1">
    <location>
        <begin position="20"/>
        <end position="265"/>
    </location>
</feature>
<dbReference type="AlphaFoldDB" id="A0AAQ3L7I9"/>
<dbReference type="Pfam" id="PF07589">
    <property type="entry name" value="PEP-CTERM"/>
    <property type="match status" value="1"/>
</dbReference>
<name>A0AAQ3L7I9_9BACT</name>
<feature type="signal peptide" evidence="1">
    <location>
        <begin position="1"/>
        <end position="19"/>
    </location>
</feature>
<evidence type="ECO:0000259" key="2">
    <source>
        <dbReference type="Pfam" id="PF07589"/>
    </source>
</evidence>
<keyword evidence="1" id="KW-0732">Signal</keyword>
<dbReference type="EMBL" id="CP136920">
    <property type="protein sequence ID" value="WOO40092.1"/>
    <property type="molecule type" value="Genomic_DNA"/>
</dbReference>